<dbReference type="Proteomes" id="UP000078492">
    <property type="component" value="Unassembled WGS sequence"/>
</dbReference>
<reference evidence="2 3" key="1">
    <citation type="submission" date="2015-09" db="EMBL/GenBank/DDBJ databases">
        <title>Trachymyrmex cornetzi WGS genome.</title>
        <authorList>
            <person name="Nygaard S."/>
            <person name="Hu H."/>
            <person name="Boomsma J."/>
            <person name="Zhang G."/>
        </authorList>
    </citation>
    <scope>NUCLEOTIDE SEQUENCE [LARGE SCALE GENOMIC DNA]</scope>
    <source>
        <strain evidence="2">Tcor2-1</strain>
        <tissue evidence="2">Whole body</tissue>
    </source>
</reference>
<evidence type="ECO:0000313" key="2">
    <source>
        <dbReference type="EMBL" id="KYN15338.1"/>
    </source>
</evidence>
<protein>
    <submittedName>
        <fullName evidence="2">Uncharacterized protein</fullName>
    </submittedName>
</protein>
<keyword evidence="1" id="KW-0812">Transmembrane</keyword>
<evidence type="ECO:0000256" key="1">
    <source>
        <dbReference type="SAM" id="Phobius"/>
    </source>
</evidence>
<organism evidence="2 3">
    <name type="scientific">Trachymyrmex cornetzi</name>
    <dbReference type="NCBI Taxonomy" id="471704"/>
    <lineage>
        <taxon>Eukaryota</taxon>
        <taxon>Metazoa</taxon>
        <taxon>Ecdysozoa</taxon>
        <taxon>Arthropoda</taxon>
        <taxon>Hexapoda</taxon>
        <taxon>Insecta</taxon>
        <taxon>Pterygota</taxon>
        <taxon>Neoptera</taxon>
        <taxon>Endopterygota</taxon>
        <taxon>Hymenoptera</taxon>
        <taxon>Apocrita</taxon>
        <taxon>Aculeata</taxon>
        <taxon>Formicoidea</taxon>
        <taxon>Formicidae</taxon>
        <taxon>Myrmicinae</taxon>
        <taxon>Trachymyrmex</taxon>
    </lineage>
</organism>
<proteinExistence type="predicted"/>
<feature type="transmembrane region" description="Helical" evidence="1">
    <location>
        <begin position="49"/>
        <end position="73"/>
    </location>
</feature>
<accession>A0A195DR42</accession>
<keyword evidence="1" id="KW-1133">Transmembrane helix</keyword>
<sequence>MNKSTSTVRSFEILRSPHWTAIVRGSPAGRHTAVVRSFRTVRAQRLRRFCRGVAVAAVIVVVVRSTFLAFLAFGSVARI</sequence>
<keyword evidence="1" id="KW-0472">Membrane</keyword>
<evidence type="ECO:0000313" key="3">
    <source>
        <dbReference type="Proteomes" id="UP000078492"/>
    </source>
</evidence>
<keyword evidence="3" id="KW-1185">Reference proteome</keyword>
<name>A0A195DR42_9HYME</name>
<dbReference type="AlphaFoldDB" id="A0A195DR42"/>
<dbReference type="EMBL" id="KQ980581">
    <property type="protein sequence ID" value="KYN15338.1"/>
    <property type="molecule type" value="Genomic_DNA"/>
</dbReference>
<gene>
    <name evidence="2" type="ORF">ALC57_12387</name>
</gene>